<dbReference type="Proteomes" id="UP000316727">
    <property type="component" value="Unassembled WGS sequence"/>
</dbReference>
<sequence length="153" mass="17024">MKPEAHYNTGPNELYLDVRLLQNLSGTAKWGKVLAVLGFILSGFILVFGLFMQQMLQSPGRAERVADVGLSGFTIVVYAFVALVYFFPSLYLYNFASGMQQGVQERSRQKVGKAIGKLRVLFKFLVIMLLLFLVLFAISLVMLGTGLSDFSLQ</sequence>
<dbReference type="RefSeq" id="WP_140620110.1">
    <property type="nucleotide sequence ID" value="NZ_VFRQ01000002.1"/>
</dbReference>
<dbReference type="AlphaFoldDB" id="A0A501W9K0"/>
<feature type="transmembrane region" description="Helical" evidence="1">
    <location>
        <begin position="75"/>
        <end position="99"/>
    </location>
</feature>
<reference evidence="2 3" key="1">
    <citation type="submission" date="2019-06" db="EMBL/GenBank/DDBJ databases">
        <title>A novel bacterium of genus Pontibacter, isolated from marine sediment.</title>
        <authorList>
            <person name="Huang H."/>
            <person name="Mo K."/>
            <person name="Hu Y."/>
        </authorList>
    </citation>
    <scope>NUCLEOTIDE SEQUENCE [LARGE SCALE GENOMIC DNA]</scope>
    <source>
        <strain evidence="2 3">HB172049</strain>
    </source>
</reference>
<feature type="transmembrane region" description="Helical" evidence="1">
    <location>
        <begin position="33"/>
        <end position="55"/>
    </location>
</feature>
<keyword evidence="1" id="KW-0812">Transmembrane</keyword>
<comment type="caution">
    <text evidence="2">The sequence shown here is derived from an EMBL/GenBank/DDBJ whole genome shotgun (WGS) entry which is preliminary data.</text>
</comment>
<dbReference type="OrthoDB" id="1121797at2"/>
<gene>
    <name evidence="2" type="ORF">FJM65_05170</name>
</gene>
<organism evidence="2 3">
    <name type="scientific">Pontibacter mangrovi</name>
    <dbReference type="NCBI Taxonomy" id="2589816"/>
    <lineage>
        <taxon>Bacteria</taxon>
        <taxon>Pseudomonadati</taxon>
        <taxon>Bacteroidota</taxon>
        <taxon>Cytophagia</taxon>
        <taxon>Cytophagales</taxon>
        <taxon>Hymenobacteraceae</taxon>
        <taxon>Pontibacter</taxon>
    </lineage>
</organism>
<keyword evidence="1" id="KW-1133">Transmembrane helix</keyword>
<keyword evidence="1" id="KW-0472">Membrane</keyword>
<keyword evidence="3" id="KW-1185">Reference proteome</keyword>
<dbReference type="EMBL" id="VFRQ01000002">
    <property type="protein sequence ID" value="TPE45422.1"/>
    <property type="molecule type" value="Genomic_DNA"/>
</dbReference>
<feature type="transmembrane region" description="Helical" evidence="1">
    <location>
        <begin position="120"/>
        <end position="143"/>
    </location>
</feature>
<accession>A0A501W9K0</accession>
<proteinExistence type="predicted"/>
<name>A0A501W9K0_9BACT</name>
<evidence type="ECO:0000313" key="3">
    <source>
        <dbReference type="Proteomes" id="UP000316727"/>
    </source>
</evidence>
<evidence type="ECO:0000256" key="1">
    <source>
        <dbReference type="SAM" id="Phobius"/>
    </source>
</evidence>
<evidence type="ECO:0000313" key="2">
    <source>
        <dbReference type="EMBL" id="TPE45422.1"/>
    </source>
</evidence>
<protein>
    <submittedName>
        <fullName evidence="2">Uncharacterized protein</fullName>
    </submittedName>
</protein>